<reference evidence="1 2" key="1">
    <citation type="submission" date="2014-04" db="EMBL/GenBank/DDBJ databases">
        <authorList>
            <consortium name="DOE Joint Genome Institute"/>
            <person name="Kuo A."/>
            <person name="Kohler A."/>
            <person name="Costa M.D."/>
            <person name="Nagy L.G."/>
            <person name="Floudas D."/>
            <person name="Copeland A."/>
            <person name="Barry K.W."/>
            <person name="Cichocki N."/>
            <person name="Veneault-Fourrey C."/>
            <person name="LaButti K."/>
            <person name="Lindquist E.A."/>
            <person name="Lipzen A."/>
            <person name="Lundell T."/>
            <person name="Morin E."/>
            <person name="Murat C."/>
            <person name="Sun H."/>
            <person name="Tunlid A."/>
            <person name="Henrissat B."/>
            <person name="Grigoriev I.V."/>
            <person name="Hibbett D.S."/>
            <person name="Martin F."/>
            <person name="Nordberg H.P."/>
            <person name="Cantor M.N."/>
            <person name="Hua S.X."/>
        </authorList>
    </citation>
    <scope>NUCLEOTIDE SEQUENCE [LARGE SCALE GENOMIC DNA]</scope>
    <source>
        <strain evidence="1 2">Marx 270</strain>
    </source>
</reference>
<dbReference type="InParanoid" id="A0A0C3PL21"/>
<evidence type="ECO:0000313" key="1">
    <source>
        <dbReference type="EMBL" id="KIO09391.1"/>
    </source>
</evidence>
<protein>
    <submittedName>
        <fullName evidence="1">Uncharacterized protein</fullName>
    </submittedName>
</protein>
<dbReference type="HOGENOM" id="CLU_2639053_0_0_1"/>
<reference evidence="2" key="2">
    <citation type="submission" date="2015-01" db="EMBL/GenBank/DDBJ databases">
        <title>Evolutionary Origins and Diversification of the Mycorrhizal Mutualists.</title>
        <authorList>
            <consortium name="DOE Joint Genome Institute"/>
            <consortium name="Mycorrhizal Genomics Consortium"/>
            <person name="Kohler A."/>
            <person name="Kuo A."/>
            <person name="Nagy L.G."/>
            <person name="Floudas D."/>
            <person name="Copeland A."/>
            <person name="Barry K.W."/>
            <person name="Cichocki N."/>
            <person name="Veneault-Fourrey C."/>
            <person name="LaButti K."/>
            <person name="Lindquist E.A."/>
            <person name="Lipzen A."/>
            <person name="Lundell T."/>
            <person name="Morin E."/>
            <person name="Murat C."/>
            <person name="Riley R."/>
            <person name="Ohm R."/>
            <person name="Sun H."/>
            <person name="Tunlid A."/>
            <person name="Henrissat B."/>
            <person name="Grigoriev I.V."/>
            <person name="Hibbett D.S."/>
            <person name="Martin F."/>
        </authorList>
    </citation>
    <scope>NUCLEOTIDE SEQUENCE [LARGE SCALE GENOMIC DNA]</scope>
    <source>
        <strain evidence="2">Marx 270</strain>
    </source>
</reference>
<name>A0A0C3PL21_PISTI</name>
<dbReference type="AlphaFoldDB" id="A0A0C3PL21"/>
<sequence>MPQACRDKRGTSSGHYPVLEDIALSQIVQRCLKMTVLKMWPSTSINIVNEVEARCRNMLPVGHKFLSAGSPWTIRAI</sequence>
<dbReference type="EMBL" id="KN831954">
    <property type="protein sequence ID" value="KIO09391.1"/>
    <property type="molecule type" value="Genomic_DNA"/>
</dbReference>
<accession>A0A0C3PL21</accession>
<keyword evidence="2" id="KW-1185">Reference proteome</keyword>
<organism evidence="1 2">
    <name type="scientific">Pisolithus tinctorius Marx 270</name>
    <dbReference type="NCBI Taxonomy" id="870435"/>
    <lineage>
        <taxon>Eukaryota</taxon>
        <taxon>Fungi</taxon>
        <taxon>Dikarya</taxon>
        <taxon>Basidiomycota</taxon>
        <taxon>Agaricomycotina</taxon>
        <taxon>Agaricomycetes</taxon>
        <taxon>Agaricomycetidae</taxon>
        <taxon>Boletales</taxon>
        <taxon>Sclerodermatineae</taxon>
        <taxon>Pisolithaceae</taxon>
        <taxon>Pisolithus</taxon>
    </lineage>
</organism>
<proteinExistence type="predicted"/>
<gene>
    <name evidence="1" type="ORF">M404DRAFT_996216</name>
</gene>
<dbReference type="Proteomes" id="UP000054217">
    <property type="component" value="Unassembled WGS sequence"/>
</dbReference>
<evidence type="ECO:0000313" key="2">
    <source>
        <dbReference type="Proteomes" id="UP000054217"/>
    </source>
</evidence>